<sequence>MEKYSGKELMEKYSGKELMEKYSGKELMEYSSILKVLLLHYMKHSNHGMEIEACPLWKEEKKMVRQPYEDGVRKLNVIIAAFQNSGLKEPENF</sequence>
<evidence type="ECO:0000313" key="2">
    <source>
        <dbReference type="Proteomes" id="UP000499080"/>
    </source>
</evidence>
<dbReference type="EMBL" id="BGPR01002608">
    <property type="protein sequence ID" value="GBM76248.1"/>
    <property type="molecule type" value="Genomic_DNA"/>
</dbReference>
<proteinExistence type="predicted"/>
<gene>
    <name evidence="1" type="ORF">AVEN_105428_1</name>
</gene>
<dbReference type="Proteomes" id="UP000499080">
    <property type="component" value="Unassembled WGS sequence"/>
</dbReference>
<protein>
    <submittedName>
        <fullName evidence="1">Uncharacterized protein</fullName>
    </submittedName>
</protein>
<dbReference type="AlphaFoldDB" id="A0A4Y2IEZ5"/>
<evidence type="ECO:0000313" key="1">
    <source>
        <dbReference type="EMBL" id="GBM76248.1"/>
    </source>
</evidence>
<name>A0A4Y2IEZ5_ARAVE</name>
<comment type="caution">
    <text evidence="1">The sequence shown here is derived from an EMBL/GenBank/DDBJ whole genome shotgun (WGS) entry which is preliminary data.</text>
</comment>
<reference evidence="1 2" key="1">
    <citation type="journal article" date="2019" name="Sci. Rep.">
        <title>Orb-weaving spider Araneus ventricosus genome elucidates the spidroin gene catalogue.</title>
        <authorList>
            <person name="Kono N."/>
            <person name="Nakamura H."/>
            <person name="Ohtoshi R."/>
            <person name="Moran D.A.P."/>
            <person name="Shinohara A."/>
            <person name="Yoshida Y."/>
            <person name="Fujiwara M."/>
            <person name="Mori M."/>
            <person name="Tomita M."/>
            <person name="Arakawa K."/>
        </authorList>
    </citation>
    <scope>NUCLEOTIDE SEQUENCE [LARGE SCALE GENOMIC DNA]</scope>
</reference>
<organism evidence="1 2">
    <name type="scientific">Araneus ventricosus</name>
    <name type="common">Orbweaver spider</name>
    <name type="synonym">Epeira ventricosa</name>
    <dbReference type="NCBI Taxonomy" id="182803"/>
    <lineage>
        <taxon>Eukaryota</taxon>
        <taxon>Metazoa</taxon>
        <taxon>Ecdysozoa</taxon>
        <taxon>Arthropoda</taxon>
        <taxon>Chelicerata</taxon>
        <taxon>Arachnida</taxon>
        <taxon>Araneae</taxon>
        <taxon>Araneomorphae</taxon>
        <taxon>Entelegynae</taxon>
        <taxon>Araneoidea</taxon>
        <taxon>Araneidae</taxon>
        <taxon>Araneus</taxon>
    </lineage>
</organism>
<accession>A0A4Y2IEZ5</accession>
<keyword evidence="2" id="KW-1185">Reference proteome</keyword>